<keyword evidence="1" id="KW-0175">Coiled coil</keyword>
<feature type="compositionally biased region" description="Polar residues" evidence="2">
    <location>
        <begin position="99"/>
        <end position="108"/>
    </location>
</feature>
<reference evidence="3 4" key="1">
    <citation type="journal article" date="2016" name="Sci. Rep.">
        <title>Penicillium arizonense, a new, genome sequenced fungal species, reveals a high chemical diversity in secreted metabolites.</title>
        <authorList>
            <person name="Grijseels S."/>
            <person name="Nielsen J.C."/>
            <person name="Randelovic M."/>
            <person name="Nielsen J."/>
            <person name="Nielsen K.F."/>
            <person name="Workman M."/>
            <person name="Frisvad J.C."/>
        </authorList>
    </citation>
    <scope>NUCLEOTIDE SEQUENCE [LARGE SCALE GENOMIC DNA]</scope>
    <source>
        <strain evidence="3 4">CBS 141311</strain>
    </source>
</reference>
<dbReference type="STRING" id="1835702.A0A1F5L7P4"/>
<feature type="coiled-coil region" evidence="1">
    <location>
        <begin position="335"/>
        <end position="362"/>
    </location>
</feature>
<dbReference type="AlphaFoldDB" id="A0A1F5L7P4"/>
<feature type="region of interest" description="Disordered" evidence="2">
    <location>
        <begin position="1"/>
        <end position="31"/>
    </location>
</feature>
<feature type="compositionally biased region" description="Basic and acidic residues" evidence="2">
    <location>
        <begin position="84"/>
        <end position="98"/>
    </location>
</feature>
<feature type="region of interest" description="Disordered" evidence="2">
    <location>
        <begin position="128"/>
        <end position="171"/>
    </location>
</feature>
<proteinExistence type="predicted"/>
<evidence type="ECO:0000256" key="1">
    <source>
        <dbReference type="SAM" id="Coils"/>
    </source>
</evidence>
<feature type="region of interest" description="Disordered" evidence="2">
    <location>
        <begin position="54"/>
        <end position="115"/>
    </location>
</feature>
<dbReference type="RefSeq" id="XP_022484710.1">
    <property type="nucleotide sequence ID" value="XM_022635308.1"/>
</dbReference>
<evidence type="ECO:0000313" key="3">
    <source>
        <dbReference type="EMBL" id="OGE49258.1"/>
    </source>
</evidence>
<keyword evidence="4" id="KW-1185">Reference proteome</keyword>
<dbReference type="GeneID" id="34580042"/>
<protein>
    <submittedName>
        <fullName evidence="3">Uncharacterized protein</fullName>
    </submittedName>
</protein>
<dbReference type="Proteomes" id="UP000177622">
    <property type="component" value="Unassembled WGS sequence"/>
</dbReference>
<feature type="compositionally biased region" description="Basic and acidic residues" evidence="2">
    <location>
        <begin position="1"/>
        <end position="10"/>
    </location>
</feature>
<organism evidence="3 4">
    <name type="scientific">Penicillium arizonense</name>
    <dbReference type="NCBI Taxonomy" id="1835702"/>
    <lineage>
        <taxon>Eukaryota</taxon>
        <taxon>Fungi</taxon>
        <taxon>Dikarya</taxon>
        <taxon>Ascomycota</taxon>
        <taxon>Pezizomycotina</taxon>
        <taxon>Eurotiomycetes</taxon>
        <taxon>Eurotiomycetidae</taxon>
        <taxon>Eurotiales</taxon>
        <taxon>Aspergillaceae</taxon>
        <taxon>Penicillium</taxon>
    </lineage>
</organism>
<feature type="region of interest" description="Disordered" evidence="2">
    <location>
        <begin position="424"/>
        <end position="463"/>
    </location>
</feature>
<feature type="region of interest" description="Disordered" evidence="2">
    <location>
        <begin position="475"/>
        <end position="565"/>
    </location>
</feature>
<evidence type="ECO:0000256" key="2">
    <source>
        <dbReference type="SAM" id="MobiDB-lite"/>
    </source>
</evidence>
<comment type="caution">
    <text evidence="3">The sequence shown here is derived from an EMBL/GenBank/DDBJ whole genome shotgun (WGS) entry which is preliminary data.</text>
</comment>
<gene>
    <name evidence="3" type="ORF">PENARI_c022G00474</name>
</gene>
<dbReference type="OrthoDB" id="3905365at2759"/>
<feature type="compositionally biased region" description="Basic and acidic residues" evidence="2">
    <location>
        <begin position="56"/>
        <end position="69"/>
    </location>
</feature>
<dbReference type="EMBL" id="LXJU01000022">
    <property type="protein sequence ID" value="OGE49258.1"/>
    <property type="molecule type" value="Genomic_DNA"/>
</dbReference>
<evidence type="ECO:0000313" key="4">
    <source>
        <dbReference type="Proteomes" id="UP000177622"/>
    </source>
</evidence>
<feature type="compositionally biased region" description="Polar residues" evidence="2">
    <location>
        <begin position="16"/>
        <end position="25"/>
    </location>
</feature>
<accession>A0A1F5L7P4</accession>
<sequence length="565" mass="62290">MKEEASRDTPEGSTAGDDQSNSKANLASKDRKCQYCQQAFTSSSLGRHLDQFLFKKKPDGIHDVEEIRRIRSGITRRQARTSSGKHEDSPERGQKKTPSDSYTTADTGSKSREAPVRMMFNTPTWHATGVINDLPNPSRVPDGPRLAPSQSRAGSLQLPDYASRGAGSSKPDTMRALELALREVLDNIKAATSRVRPRLSPFDFEIHAQTFPSLCLQLLPPPPSLFAPQPFSSSDSFPLQAPGAEHRDIVRQALRSKVAQWQTEQLLAADSTQTKQRHSGMDQSMIYRNAQQHEEMSLRHLELAYNHWHSLTYETRRDTWQLEIMRAFAREAEKRKSGDEQLARVQQEANQLRAQVERLGSCQWPREFALFPPDTLPLPREVARELDAQDSQISADSTRWDYDNVLAKWKRVVMHDKGMGRIGVGYGNPSPLMDADQGQPQPGQSPDLRPPRPGEDSSSHPNRLRPLQTAAALSPDVGAASTPASSTHYASPHSYADPRSPPSGLPQAKRPRLMNCSEGPPGSSIESGPSPAPGSAIGKPWGPSTPHLSNIAAPSGQRPPSTSMN</sequence>
<name>A0A1F5L7P4_PENAI</name>
<feature type="compositionally biased region" description="Basic and acidic residues" evidence="2">
    <location>
        <begin position="449"/>
        <end position="458"/>
    </location>
</feature>
<feature type="compositionally biased region" description="Low complexity" evidence="2">
    <location>
        <begin position="517"/>
        <end position="538"/>
    </location>
</feature>